<dbReference type="Pfam" id="PF10882">
    <property type="entry name" value="bPH_5"/>
    <property type="match status" value="1"/>
</dbReference>
<evidence type="ECO:0000313" key="4">
    <source>
        <dbReference type="Proteomes" id="UP000001412"/>
    </source>
</evidence>
<keyword evidence="1" id="KW-1133">Transmembrane helix</keyword>
<feature type="transmembrane region" description="Helical" evidence="1">
    <location>
        <begin position="15"/>
        <end position="35"/>
    </location>
</feature>
<accession>Q892T1</accession>
<sequence length="297" mass="34372">MKKMKRYDSSKGKGLIYIFGETIFSNLIIVLLIYLTNSFELTYLLKVALIIVNIYEAYYILLYISVNYTMNEKSLNINIIRDLVIDKILIDDIQCYSRKTGKINGIKISGHGKDSFALGKSIIDKIGLTRMYVTSSKDVIYLKTKDTTYGISPQDGDKFEKFLEGKGVENSTWEYLPNKNIHLHNNKRYFIPFVISTILIIVLTLNPFIKYLKGSLPAKMPISFDPSFNPISFGTGKQFAFKQMVYGVLNMIVLLCMYYASYFYAKYDKRSAYKYIYISLGITMFFLIMQFKILNTF</sequence>
<dbReference type="KEGG" id="ctc:CTC_02009"/>
<evidence type="ECO:0000259" key="2">
    <source>
        <dbReference type="Pfam" id="PF10882"/>
    </source>
</evidence>
<keyword evidence="1" id="KW-0472">Membrane</keyword>
<name>Q892T1_CLOTE</name>
<dbReference type="EMBL" id="AE015927">
    <property type="protein sequence ID" value="AAO36513.1"/>
    <property type="molecule type" value="Genomic_DNA"/>
</dbReference>
<feature type="transmembrane region" description="Helical" evidence="1">
    <location>
        <begin position="41"/>
        <end position="64"/>
    </location>
</feature>
<dbReference type="AlphaFoldDB" id="Q892T1"/>
<protein>
    <submittedName>
        <fullName evidence="3">Conserved protein</fullName>
    </submittedName>
</protein>
<evidence type="ECO:0000313" key="3">
    <source>
        <dbReference type="EMBL" id="AAO36513.1"/>
    </source>
</evidence>
<feature type="transmembrane region" description="Helical" evidence="1">
    <location>
        <begin position="275"/>
        <end position="294"/>
    </location>
</feature>
<keyword evidence="1" id="KW-0812">Transmembrane</keyword>
<evidence type="ECO:0000256" key="1">
    <source>
        <dbReference type="SAM" id="Phobius"/>
    </source>
</evidence>
<feature type="transmembrane region" description="Helical" evidence="1">
    <location>
        <begin position="189"/>
        <end position="209"/>
    </location>
</feature>
<dbReference type="Proteomes" id="UP000001412">
    <property type="component" value="Chromosome"/>
</dbReference>
<reference evidence="3 4" key="1">
    <citation type="journal article" date="2003" name="Proc. Natl. Acad. Sci. U.S.A.">
        <title>The genome sequence of Clostridium tetani, the causative agent of tetanus disease.</title>
        <authorList>
            <person name="Brueggemann H."/>
            <person name="Baumer S."/>
            <person name="Fricke W.F."/>
            <person name="Wiezer A."/>
            <person name="Liesegang H."/>
            <person name="Decker I."/>
            <person name="Herzberg C."/>
            <person name="Martinez-Arias R."/>
            <person name="Merkl R."/>
            <person name="Henne A."/>
            <person name="Gottschalk G."/>
        </authorList>
    </citation>
    <scope>NUCLEOTIDE SEQUENCE [LARGE SCALE GENOMIC DNA]</scope>
    <source>
        <strain evidence="4">Massachusetts / E88</strain>
    </source>
</reference>
<proteinExistence type="predicted"/>
<dbReference type="HOGENOM" id="CLU_939108_0_0_9"/>
<feature type="domain" description="Bacterial Pleckstrin homology" evidence="2">
    <location>
        <begin position="67"/>
        <end position="166"/>
    </location>
</feature>
<feature type="transmembrane region" description="Helical" evidence="1">
    <location>
        <begin position="244"/>
        <end position="263"/>
    </location>
</feature>
<dbReference type="InterPro" id="IPR027783">
    <property type="entry name" value="Bacterial_PH-related"/>
</dbReference>
<dbReference type="STRING" id="212717.CTC_02009"/>
<organism evidence="3 4">
    <name type="scientific">Clostridium tetani (strain Massachusetts / E88)</name>
    <dbReference type="NCBI Taxonomy" id="212717"/>
    <lineage>
        <taxon>Bacteria</taxon>
        <taxon>Bacillati</taxon>
        <taxon>Bacillota</taxon>
        <taxon>Clostridia</taxon>
        <taxon>Eubacteriales</taxon>
        <taxon>Clostridiaceae</taxon>
        <taxon>Clostridium</taxon>
    </lineage>
</organism>
<keyword evidence="4" id="KW-1185">Reference proteome</keyword>
<gene>
    <name evidence="3" type="ordered locus">CTC_02009</name>
</gene>